<keyword evidence="7" id="KW-1185">Reference proteome</keyword>
<gene>
    <name evidence="6" type="ORF">C2E21_4987</name>
</gene>
<dbReference type="GO" id="GO:0008270">
    <property type="term" value="F:zinc ion binding"/>
    <property type="evidence" value="ECO:0007669"/>
    <property type="project" value="UniProtKB-KW"/>
</dbReference>
<accession>A0A2P6TPQ4</accession>
<dbReference type="InterPro" id="IPR036893">
    <property type="entry name" value="SBP_sf"/>
</dbReference>
<evidence type="ECO:0000313" key="6">
    <source>
        <dbReference type="EMBL" id="PRW55998.1"/>
    </source>
</evidence>
<name>A0A2P6TPQ4_CHLSO</name>
<feature type="domain" description="SBP-type" evidence="5">
    <location>
        <begin position="26"/>
        <end position="101"/>
    </location>
</feature>
<evidence type="ECO:0000256" key="3">
    <source>
        <dbReference type="ARBA" id="ARBA00022833"/>
    </source>
</evidence>
<keyword evidence="2" id="KW-0863">Zinc-finger</keyword>
<dbReference type="InterPro" id="IPR044817">
    <property type="entry name" value="SBP-like"/>
</dbReference>
<dbReference type="AlphaFoldDB" id="A0A2P6TPQ4"/>
<evidence type="ECO:0000313" key="7">
    <source>
        <dbReference type="Proteomes" id="UP000239899"/>
    </source>
</evidence>
<keyword evidence="3" id="KW-0862">Zinc</keyword>
<dbReference type="EMBL" id="LHPG02000009">
    <property type="protein sequence ID" value="PRW55998.1"/>
    <property type="molecule type" value="Genomic_DNA"/>
</dbReference>
<dbReference type="OrthoDB" id="515760at2759"/>
<sequence>MPANSADSLAGSPASAAHSGCGGGSERTCQVPGCQATLGAGFYWKYRVCQPHSRAPLLVLEGVHKRFCQQCSKFHTLEAFDGERHSCRASLARHQQRRQRLRLQRAEEEEAQRPQPKRKRGAAAKGQAEEEDTV</sequence>
<comment type="caution">
    <text evidence="6">The sequence shown here is derived from an EMBL/GenBank/DDBJ whole genome shotgun (WGS) entry which is preliminary data.</text>
</comment>
<feature type="region of interest" description="Disordered" evidence="4">
    <location>
        <begin position="91"/>
        <end position="134"/>
    </location>
</feature>
<evidence type="ECO:0000256" key="2">
    <source>
        <dbReference type="ARBA" id="ARBA00022771"/>
    </source>
</evidence>
<protein>
    <submittedName>
        <fullName evidence="6">Squamosa promoter-binding 9</fullName>
    </submittedName>
</protein>
<evidence type="ECO:0000259" key="5">
    <source>
        <dbReference type="PROSITE" id="PS51141"/>
    </source>
</evidence>
<dbReference type="Gene3D" id="4.10.1100.10">
    <property type="entry name" value="Transcription factor, SBP-box domain"/>
    <property type="match status" value="1"/>
</dbReference>
<dbReference type="SUPFAM" id="SSF103612">
    <property type="entry name" value="SBT domain"/>
    <property type="match status" value="1"/>
</dbReference>
<evidence type="ECO:0000256" key="4">
    <source>
        <dbReference type="SAM" id="MobiDB-lite"/>
    </source>
</evidence>
<dbReference type="InterPro" id="IPR004333">
    <property type="entry name" value="SBP_dom"/>
</dbReference>
<dbReference type="Proteomes" id="UP000239899">
    <property type="component" value="Unassembled WGS sequence"/>
</dbReference>
<keyword evidence="1" id="KW-0479">Metal-binding</keyword>
<dbReference type="GO" id="GO:0005634">
    <property type="term" value="C:nucleus"/>
    <property type="evidence" value="ECO:0007669"/>
    <property type="project" value="InterPro"/>
</dbReference>
<dbReference type="PANTHER" id="PTHR31251">
    <property type="entry name" value="SQUAMOSA PROMOTER-BINDING-LIKE PROTEIN 4"/>
    <property type="match status" value="1"/>
</dbReference>
<dbReference type="Pfam" id="PF03110">
    <property type="entry name" value="SBP"/>
    <property type="match status" value="1"/>
</dbReference>
<dbReference type="GO" id="GO:0003677">
    <property type="term" value="F:DNA binding"/>
    <property type="evidence" value="ECO:0007669"/>
    <property type="project" value="InterPro"/>
</dbReference>
<dbReference type="PROSITE" id="PS51141">
    <property type="entry name" value="ZF_SBP"/>
    <property type="match status" value="1"/>
</dbReference>
<organism evidence="6 7">
    <name type="scientific">Chlorella sorokiniana</name>
    <name type="common">Freshwater green alga</name>
    <dbReference type="NCBI Taxonomy" id="3076"/>
    <lineage>
        <taxon>Eukaryota</taxon>
        <taxon>Viridiplantae</taxon>
        <taxon>Chlorophyta</taxon>
        <taxon>core chlorophytes</taxon>
        <taxon>Trebouxiophyceae</taxon>
        <taxon>Chlorellales</taxon>
        <taxon>Chlorellaceae</taxon>
        <taxon>Chlorella clade</taxon>
        <taxon>Chlorella</taxon>
    </lineage>
</organism>
<proteinExistence type="predicted"/>
<reference evidence="6 7" key="1">
    <citation type="journal article" date="2018" name="Plant J.">
        <title>Genome sequences of Chlorella sorokiniana UTEX 1602 and Micractinium conductrix SAG 241.80: implications to maltose excretion by a green alga.</title>
        <authorList>
            <person name="Arriola M.B."/>
            <person name="Velmurugan N."/>
            <person name="Zhang Y."/>
            <person name="Plunkett M.H."/>
            <person name="Hondzo H."/>
            <person name="Barney B.M."/>
        </authorList>
    </citation>
    <scope>NUCLEOTIDE SEQUENCE [LARGE SCALE GENOMIC DNA]</scope>
    <source>
        <strain evidence="7">UTEX 1602</strain>
    </source>
</reference>
<evidence type="ECO:0000256" key="1">
    <source>
        <dbReference type="ARBA" id="ARBA00022723"/>
    </source>
</evidence>
<dbReference type="PANTHER" id="PTHR31251:SF169">
    <property type="entry name" value="SQUAMOSA PROMOTER-BINDING-LIKE PROTEIN 8"/>
    <property type="match status" value="1"/>
</dbReference>
<feature type="compositionally biased region" description="Basic residues" evidence="4">
    <location>
        <begin position="94"/>
        <end position="103"/>
    </location>
</feature>